<dbReference type="InterPro" id="IPR000620">
    <property type="entry name" value="EamA_dom"/>
</dbReference>
<dbReference type="RefSeq" id="WP_154478432.1">
    <property type="nucleotide sequence ID" value="NZ_VULY01000018.1"/>
</dbReference>
<dbReference type="EMBL" id="VULY01000018">
    <property type="protein sequence ID" value="MSR94675.1"/>
    <property type="molecule type" value="Genomic_DNA"/>
</dbReference>
<evidence type="ECO:0000256" key="6">
    <source>
        <dbReference type="ARBA" id="ARBA00023136"/>
    </source>
</evidence>
<protein>
    <submittedName>
        <fullName evidence="9">DMT family transporter</fullName>
    </submittedName>
</protein>
<feature type="transmembrane region" description="Helical" evidence="7">
    <location>
        <begin position="73"/>
        <end position="92"/>
    </location>
</feature>
<keyword evidence="5 7" id="KW-1133">Transmembrane helix</keyword>
<feature type="transmembrane region" description="Helical" evidence="7">
    <location>
        <begin position="243"/>
        <end position="261"/>
    </location>
</feature>
<reference evidence="9 10" key="1">
    <citation type="submission" date="2019-08" db="EMBL/GenBank/DDBJ databases">
        <title>In-depth cultivation of the pig gut microbiome towards novel bacterial diversity and tailored functional studies.</title>
        <authorList>
            <person name="Wylensek D."/>
            <person name="Hitch T.C.A."/>
            <person name="Clavel T."/>
        </authorList>
    </citation>
    <scope>NUCLEOTIDE SEQUENCE [LARGE SCALE GENOMIC DNA]</scope>
    <source>
        <strain evidence="9 10">68-1-5</strain>
    </source>
</reference>
<dbReference type="Pfam" id="PF00892">
    <property type="entry name" value="EamA"/>
    <property type="match status" value="2"/>
</dbReference>
<sequence>MSKKVLPIIYALLAAVFYGINVPFSKMLFPYISPTLLAGLLYLGAGTGVGILRLFSGKKGREEDKLAKEDLPYVVGMILLDIAAPILLMLGIRYGSSAGASLLGNFEIVATSLVALVIFKEKITKRLWIAISLITTASILLSYQKTTGLDITYGSLFVILATICWGFENNCTRKIAEKSIYQIVIIKGLFSGGGALTIGLFLGETIPKLPYLLSAMLLGFASYGLSIFVYIRAQRDLGAAKTSAYYATAPFLGSFLSFVLLGEKLSAAYSVALVVMIVGTVFVILDTLMKSHSHLHEHRILHTHGGITHIHVIRHEHVHTHIKTEAQHAHYHRRRTIEHDPHHK</sequence>
<keyword evidence="10" id="KW-1185">Reference proteome</keyword>
<feature type="transmembrane region" description="Helical" evidence="7">
    <location>
        <begin position="180"/>
        <end position="203"/>
    </location>
</feature>
<proteinExistence type="inferred from homology"/>
<dbReference type="GO" id="GO:0005886">
    <property type="term" value="C:plasma membrane"/>
    <property type="evidence" value="ECO:0007669"/>
    <property type="project" value="UniProtKB-SubCell"/>
</dbReference>
<evidence type="ECO:0000256" key="2">
    <source>
        <dbReference type="ARBA" id="ARBA00007362"/>
    </source>
</evidence>
<evidence type="ECO:0000256" key="3">
    <source>
        <dbReference type="ARBA" id="ARBA00022475"/>
    </source>
</evidence>
<comment type="subcellular location">
    <subcellularLocation>
        <location evidence="1">Cell membrane</location>
        <topology evidence="1">Multi-pass membrane protein</topology>
    </subcellularLocation>
</comment>
<evidence type="ECO:0000256" key="5">
    <source>
        <dbReference type="ARBA" id="ARBA00022989"/>
    </source>
</evidence>
<evidence type="ECO:0000259" key="8">
    <source>
        <dbReference type="Pfam" id="PF00892"/>
    </source>
</evidence>
<organism evidence="9 10">
    <name type="scientific">Suipraeoptans intestinalis</name>
    <dbReference type="NCBI Taxonomy" id="2606628"/>
    <lineage>
        <taxon>Bacteria</taxon>
        <taxon>Bacillati</taxon>
        <taxon>Bacillota</taxon>
        <taxon>Clostridia</taxon>
        <taxon>Lachnospirales</taxon>
        <taxon>Lachnospiraceae</taxon>
        <taxon>Suipraeoptans</taxon>
    </lineage>
</organism>
<evidence type="ECO:0000256" key="7">
    <source>
        <dbReference type="SAM" id="Phobius"/>
    </source>
</evidence>
<feature type="domain" description="EamA" evidence="8">
    <location>
        <begin position="153"/>
        <end position="284"/>
    </location>
</feature>
<comment type="similarity">
    <text evidence="2">Belongs to the EamA transporter family.</text>
</comment>
<feature type="transmembrane region" description="Helical" evidence="7">
    <location>
        <begin position="267"/>
        <end position="289"/>
    </location>
</feature>
<dbReference type="InterPro" id="IPR051258">
    <property type="entry name" value="Diverse_Substrate_Transporter"/>
</dbReference>
<feature type="transmembrane region" description="Helical" evidence="7">
    <location>
        <begin position="98"/>
        <end position="119"/>
    </location>
</feature>
<feature type="transmembrane region" description="Helical" evidence="7">
    <location>
        <begin position="31"/>
        <end position="52"/>
    </location>
</feature>
<dbReference type="PANTHER" id="PTHR42920:SF11">
    <property type="entry name" value="INNER MEMBRANE PROTEIN YTFF"/>
    <property type="match status" value="1"/>
</dbReference>
<feature type="transmembrane region" description="Helical" evidence="7">
    <location>
        <begin position="7"/>
        <end position="25"/>
    </location>
</feature>
<keyword evidence="4 7" id="KW-0812">Transmembrane</keyword>
<dbReference type="Proteomes" id="UP000434409">
    <property type="component" value="Unassembled WGS sequence"/>
</dbReference>
<evidence type="ECO:0000313" key="9">
    <source>
        <dbReference type="EMBL" id="MSR94675.1"/>
    </source>
</evidence>
<keyword evidence="6 7" id="KW-0472">Membrane</keyword>
<feature type="transmembrane region" description="Helical" evidence="7">
    <location>
        <begin position="209"/>
        <end position="231"/>
    </location>
</feature>
<keyword evidence="3" id="KW-1003">Cell membrane</keyword>
<feature type="transmembrane region" description="Helical" evidence="7">
    <location>
        <begin position="151"/>
        <end position="168"/>
    </location>
</feature>
<dbReference type="PANTHER" id="PTHR42920">
    <property type="entry name" value="OS03G0707200 PROTEIN-RELATED"/>
    <property type="match status" value="1"/>
</dbReference>
<evidence type="ECO:0000256" key="4">
    <source>
        <dbReference type="ARBA" id="ARBA00022692"/>
    </source>
</evidence>
<feature type="domain" description="EamA" evidence="8">
    <location>
        <begin position="7"/>
        <end position="142"/>
    </location>
</feature>
<evidence type="ECO:0000313" key="10">
    <source>
        <dbReference type="Proteomes" id="UP000434409"/>
    </source>
</evidence>
<dbReference type="SUPFAM" id="SSF103481">
    <property type="entry name" value="Multidrug resistance efflux transporter EmrE"/>
    <property type="match status" value="2"/>
</dbReference>
<evidence type="ECO:0000256" key="1">
    <source>
        <dbReference type="ARBA" id="ARBA00004651"/>
    </source>
</evidence>
<comment type="caution">
    <text evidence="9">The sequence shown here is derived from an EMBL/GenBank/DDBJ whole genome shotgun (WGS) entry which is preliminary data.</text>
</comment>
<dbReference type="InterPro" id="IPR037185">
    <property type="entry name" value="EmrE-like"/>
</dbReference>
<dbReference type="AlphaFoldDB" id="A0A6N7V297"/>
<accession>A0A6N7V297</accession>
<gene>
    <name evidence="9" type="ORF">FYJ34_10515</name>
</gene>
<name>A0A6N7V297_9FIRM</name>
<feature type="transmembrane region" description="Helical" evidence="7">
    <location>
        <begin position="126"/>
        <end position="145"/>
    </location>
</feature>